<keyword evidence="3" id="KW-1185">Reference proteome</keyword>
<dbReference type="RefSeq" id="WP_163960325.1">
    <property type="nucleotide sequence ID" value="NZ_JAAIVB010000008.1"/>
</dbReference>
<dbReference type="Proteomes" id="UP000482155">
    <property type="component" value="Unassembled WGS sequence"/>
</dbReference>
<sequence>MTTMTGRPVMVFFILASPLFSPSVAAAISLQQACRFLVNFLEAIPPII</sequence>
<evidence type="ECO:0000313" key="3">
    <source>
        <dbReference type="Proteomes" id="UP000482155"/>
    </source>
</evidence>
<accession>A0A6B3SGT2</accession>
<gene>
    <name evidence="2" type="ORF">G3574_01990</name>
</gene>
<organism evidence="2 3">
    <name type="scientific">Noviherbaspirillum galbum</name>
    <dbReference type="NCBI Taxonomy" id="2709383"/>
    <lineage>
        <taxon>Bacteria</taxon>
        <taxon>Pseudomonadati</taxon>
        <taxon>Pseudomonadota</taxon>
        <taxon>Betaproteobacteria</taxon>
        <taxon>Burkholderiales</taxon>
        <taxon>Oxalobacteraceae</taxon>
        <taxon>Noviherbaspirillum</taxon>
    </lineage>
</organism>
<dbReference type="EMBL" id="JAAIVB010000008">
    <property type="protein sequence ID" value="NEX59840.1"/>
    <property type="molecule type" value="Genomic_DNA"/>
</dbReference>
<proteinExistence type="predicted"/>
<name>A0A6B3SGT2_9BURK</name>
<protein>
    <submittedName>
        <fullName evidence="2">Uncharacterized protein</fullName>
    </submittedName>
</protein>
<comment type="caution">
    <text evidence="2">The sequence shown here is derived from an EMBL/GenBank/DDBJ whole genome shotgun (WGS) entry which is preliminary data.</text>
</comment>
<dbReference type="AlphaFoldDB" id="A0A6B3SGT2"/>
<keyword evidence="1" id="KW-0732">Signal</keyword>
<reference evidence="2 3" key="1">
    <citation type="submission" date="2020-02" db="EMBL/GenBank/DDBJ databases">
        <authorList>
            <person name="Kim M.K."/>
        </authorList>
    </citation>
    <scope>NUCLEOTIDE SEQUENCE [LARGE SCALE GENOMIC DNA]</scope>
    <source>
        <strain evidence="2 3">17J57-3</strain>
    </source>
</reference>
<evidence type="ECO:0000256" key="1">
    <source>
        <dbReference type="SAM" id="SignalP"/>
    </source>
</evidence>
<feature type="chain" id="PRO_5025661064" evidence="1">
    <location>
        <begin position="27"/>
        <end position="48"/>
    </location>
</feature>
<evidence type="ECO:0000313" key="2">
    <source>
        <dbReference type="EMBL" id="NEX59840.1"/>
    </source>
</evidence>
<feature type="signal peptide" evidence="1">
    <location>
        <begin position="1"/>
        <end position="26"/>
    </location>
</feature>